<evidence type="ECO:0000313" key="4">
    <source>
        <dbReference type="EMBL" id="UGX93853.1"/>
    </source>
</evidence>
<reference evidence="1" key="3">
    <citation type="submission" date="2021-03" db="EMBL/GenBank/DDBJ databases">
        <title>Whole Genome Sequence of Bradyrhizobium sp. Strain 144S4.</title>
        <authorList>
            <person name="Bromfield E.S.P."/>
            <person name="Cloutier S."/>
        </authorList>
    </citation>
    <scope>NUCLEOTIDE SEQUENCE [LARGE SCALE GENOMIC DNA]</scope>
    <source>
        <strain evidence="1">144S4</strain>
    </source>
</reference>
<sequence length="199" mass="21492">MQKNLFISHKASRAIPFTSTVTRDLLIQATLDGDVRRVEYQNKVIIDERIVPVQGIIVERFDGRFAIDIVDARPVHDPVAEALTQLAFARKCHGIIEINAADVHAEPRCSAARDVWSHHAVRVHADDRAAIREALEIGGPVGLAQLIGSVATRGDARAVVFALACEGAVELDLHDGITEDLIVRSGHTGSAVALRAFGA</sequence>
<evidence type="ECO:0000313" key="2">
    <source>
        <dbReference type="EMBL" id="NYY90095.1"/>
    </source>
</evidence>
<dbReference type="EMBL" id="CP086136">
    <property type="protein sequence ID" value="UEM13233.1"/>
    <property type="molecule type" value="Genomic_DNA"/>
</dbReference>
<evidence type="ECO:0000313" key="3">
    <source>
        <dbReference type="EMBL" id="UEM13233.1"/>
    </source>
</evidence>
<dbReference type="Proteomes" id="UP000564836">
    <property type="component" value="Chromosome"/>
</dbReference>
<reference evidence="5 6" key="4">
    <citation type="journal article" date="2022" name="Int. J. Syst. Evol. Microbiol.">
        <title>Strains of Bradyrhizobium barranii sp. nov. associated with legumes native to Canada are symbionts of soybeans and belong to different subspecies (subsp. barranii subsp. nov. and subsp. apii subsp. nov.) and symbiovars (sv. glycinearum and sv. septentrionale).</title>
        <authorList>
            <person name="Bromfield E.S.P."/>
            <person name="Cloutier S."/>
            <person name="Wasai-Hara S."/>
            <person name="Minamisawa K."/>
        </authorList>
    </citation>
    <scope>NUCLEOTIDE SEQUENCE [LARGE SCALE GENOMIC DNA]</scope>
    <source>
        <strain evidence="6">144S4</strain>
        <strain evidence="4 5">323S2</strain>
    </source>
</reference>
<reference evidence="2" key="2">
    <citation type="submission" date="2020-06" db="EMBL/GenBank/DDBJ databases">
        <title>Whole Genome Sequence of Bradyrhizobium sp. Strain 323S2.</title>
        <authorList>
            <person name="Bromfield E.S.P."/>
        </authorList>
    </citation>
    <scope>NUCLEOTIDE SEQUENCE [LARGE SCALE GENOMIC DNA]</scope>
    <source>
        <strain evidence="2">323S2</strain>
    </source>
</reference>
<dbReference type="AlphaFoldDB" id="A0A7Z0TS38"/>
<dbReference type="Proteomes" id="UP000664702">
    <property type="component" value="Chromosome"/>
</dbReference>
<dbReference type="KEGG" id="bban:J4G43_002440"/>
<evidence type="ECO:0000313" key="6">
    <source>
        <dbReference type="Proteomes" id="UP000664702"/>
    </source>
</evidence>
<accession>A0A7Z0TS38</accession>
<dbReference type="EMBL" id="JACBFH010000001">
    <property type="protein sequence ID" value="NYY90095.1"/>
    <property type="molecule type" value="Genomic_DNA"/>
</dbReference>
<protein>
    <submittedName>
        <fullName evidence="2">Uncharacterized protein</fullName>
    </submittedName>
</protein>
<dbReference type="EMBL" id="JAGEMI010000001">
    <property type="protein sequence ID" value="MBO1860302.1"/>
    <property type="molecule type" value="Genomic_DNA"/>
</dbReference>
<evidence type="ECO:0000313" key="1">
    <source>
        <dbReference type="EMBL" id="MBO1860302.1"/>
    </source>
</evidence>
<name>A0A7Z0TS38_9BRAD</name>
<dbReference type="RefSeq" id="WP_028149964.1">
    <property type="nucleotide sequence ID" value="NZ_CP086136.1"/>
</dbReference>
<evidence type="ECO:0000313" key="5">
    <source>
        <dbReference type="Proteomes" id="UP000564836"/>
    </source>
</evidence>
<dbReference type="EMBL" id="CP088280">
    <property type="protein sequence ID" value="UGX93853.1"/>
    <property type="molecule type" value="Genomic_DNA"/>
</dbReference>
<gene>
    <name evidence="4" type="ORF">G6321_00051195</name>
    <name evidence="2" type="ORF">G6321_17210</name>
    <name evidence="3" type="ORF">J4G43_002440</name>
    <name evidence="1" type="ORF">J4G43_04690</name>
</gene>
<organism evidence="2">
    <name type="scientific">Bradyrhizobium barranii subsp. barranii</name>
    <dbReference type="NCBI Taxonomy" id="2823807"/>
    <lineage>
        <taxon>Bacteria</taxon>
        <taxon>Pseudomonadati</taxon>
        <taxon>Pseudomonadota</taxon>
        <taxon>Alphaproteobacteria</taxon>
        <taxon>Hyphomicrobiales</taxon>
        <taxon>Nitrobacteraceae</taxon>
        <taxon>Bradyrhizobium</taxon>
        <taxon>Bradyrhizobium barranii</taxon>
    </lineage>
</organism>
<reference evidence="4 5" key="1">
    <citation type="journal article" date="2017" name="Syst. Appl. Microbiol.">
        <title>Soybeans inoculated with root zone soils of Canadian native legumes harbour diverse and novel Bradyrhizobium spp. that possess agricultural potential.</title>
        <authorList>
            <person name="Bromfield E.S.P."/>
            <person name="Cloutier S."/>
            <person name="Tambong J.T."/>
            <person name="Tran Thi T.V."/>
        </authorList>
    </citation>
    <scope>NUCLEOTIDE SEQUENCE [LARGE SCALE GENOMIC DNA]</scope>
    <source>
        <strain evidence="4 5">323S2</strain>
    </source>
</reference>
<proteinExistence type="predicted"/>